<accession>A0A5B7I254</accession>
<reference evidence="1 2" key="1">
    <citation type="submission" date="2019-05" db="EMBL/GenBank/DDBJ databases">
        <title>Another draft genome of Portunus trituberculatus and its Hox gene families provides insights of decapod evolution.</title>
        <authorList>
            <person name="Jeong J.-H."/>
            <person name="Song I."/>
            <person name="Kim S."/>
            <person name="Choi T."/>
            <person name="Kim D."/>
            <person name="Ryu S."/>
            <person name="Kim W."/>
        </authorList>
    </citation>
    <scope>NUCLEOTIDE SEQUENCE [LARGE SCALE GENOMIC DNA]</scope>
    <source>
        <tissue evidence="1">Muscle</tissue>
    </source>
</reference>
<dbReference type="EMBL" id="VSRR010046777">
    <property type="protein sequence ID" value="MPC77792.1"/>
    <property type="molecule type" value="Genomic_DNA"/>
</dbReference>
<comment type="caution">
    <text evidence="1">The sequence shown here is derived from an EMBL/GenBank/DDBJ whole genome shotgun (WGS) entry which is preliminary data.</text>
</comment>
<keyword evidence="2" id="KW-1185">Reference proteome</keyword>
<protein>
    <submittedName>
        <fullName evidence="1">Uncharacterized protein</fullName>
    </submittedName>
</protein>
<sequence length="195" mass="21618">MVERGIGGGVCTWRSCVPCGPRGGGRHGMDRTPLKLCGLDRVFSQSALVLHSWNLTQGLWAEALYWTHACSCPDPVLKEILHVKDPDLPHLRTGSFDPPWMILRGPRVFLPPMDHVEGQPDLILTHPRAFPAPGYPPPACQLGETLWIPESEKSNPLAPLIQAPNPCLILKPWRPGPYHENQNIWQKAPETGLKG</sequence>
<name>A0A5B7I254_PORTR</name>
<dbReference type="Proteomes" id="UP000324222">
    <property type="component" value="Unassembled WGS sequence"/>
</dbReference>
<organism evidence="1 2">
    <name type="scientific">Portunus trituberculatus</name>
    <name type="common">Swimming crab</name>
    <name type="synonym">Neptunus trituberculatus</name>
    <dbReference type="NCBI Taxonomy" id="210409"/>
    <lineage>
        <taxon>Eukaryota</taxon>
        <taxon>Metazoa</taxon>
        <taxon>Ecdysozoa</taxon>
        <taxon>Arthropoda</taxon>
        <taxon>Crustacea</taxon>
        <taxon>Multicrustacea</taxon>
        <taxon>Malacostraca</taxon>
        <taxon>Eumalacostraca</taxon>
        <taxon>Eucarida</taxon>
        <taxon>Decapoda</taxon>
        <taxon>Pleocyemata</taxon>
        <taxon>Brachyura</taxon>
        <taxon>Eubrachyura</taxon>
        <taxon>Portunoidea</taxon>
        <taxon>Portunidae</taxon>
        <taxon>Portuninae</taxon>
        <taxon>Portunus</taxon>
    </lineage>
</organism>
<evidence type="ECO:0000313" key="2">
    <source>
        <dbReference type="Proteomes" id="UP000324222"/>
    </source>
</evidence>
<proteinExistence type="predicted"/>
<gene>
    <name evidence="1" type="ORF">E2C01_072259</name>
</gene>
<evidence type="ECO:0000313" key="1">
    <source>
        <dbReference type="EMBL" id="MPC77792.1"/>
    </source>
</evidence>
<dbReference type="AlphaFoldDB" id="A0A5B7I254"/>